<gene>
    <name evidence="1" type="ORF">M2350_003526</name>
</gene>
<protein>
    <recommendedName>
        <fullName evidence="3">ATP-binding protein</fullName>
    </recommendedName>
</protein>
<dbReference type="Pfam" id="PF10923">
    <property type="entry name" value="BrxC_BrxD"/>
    <property type="match status" value="1"/>
</dbReference>
<dbReference type="InterPro" id="IPR021228">
    <property type="entry name" value="BrxD"/>
</dbReference>
<comment type="caution">
    <text evidence="1">The sequence shown here is derived from an EMBL/GenBank/DDBJ whole genome shotgun (WGS) entry which is preliminary data.</text>
</comment>
<accession>A0ABT2EVZ9</accession>
<evidence type="ECO:0000313" key="2">
    <source>
        <dbReference type="Proteomes" id="UP001204798"/>
    </source>
</evidence>
<reference evidence="1 2" key="1">
    <citation type="submission" date="2022-08" db="EMBL/GenBank/DDBJ databases">
        <title>Bacterial and archaeal communities from various locations to study Microbial Dark Matter (Phase II).</title>
        <authorList>
            <person name="Stepanauskas R."/>
        </authorList>
    </citation>
    <scope>NUCLEOTIDE SEQUENCE [LARGE SCALE GENOMIC DNA]</scope>
    <source>
        <strain evidence="1 2">PD1</strain>
    </source>
</reference>
<name>A0ABT2EVZ9_9BACT</name>
<dbReference type="RefSeq" id="WP_259101888.1">
    <property type="nucleotide sequence ID" value="NZ_CP130454.1"/>
</dbReference>
<evidence type="ECO:0008006" key="3">
    <source>
        <dbReference type="Google" id="ProtNLM"/>
    </source>
</evidence>
<dbReference type="InterPro" id="IPR027417">
    <property type="entry name" value="P-loop_NTPase"/>
</dbReference>
<organism evidence="1 2">
    <name type="scientific">Candidatus Fervidibacter sacchari</name>
    <dbReference type="NCBI Taxonomy" id="1448929"/>
    <lineage>
        <taxon>Bacteria</taxon>
        <taxon>Candidatus Fervidibacterota</taxon>
        <taxon>Candidatus Fervidibacter</taxon>
    </lineage>
</organism>
<proteinExistence type="predicted"/>
<dbReference type="EMBL" id="JANUCP010000009">
    <property type="protein sequence ID" value="MCS3921085.1"/>
    <property type="molecule type" value="Genomic_DNA"/>
</dbReference>
<dbReference type="SUPFAM" id="SSF52540">
    <property type="entry name" value="P-loop containing nucleoside triphosphate hydrolases"/>
    <property type="match status" value="1"/>
</dbReference>
<keyword evidence="2" id="KW-1185">Reference proteome</keyword>
<dbReference type="Proteomes" id="UP001204798">
    <property type="component" value="Unassembled WGS sequence"/>
</dbReference>
<sequence length="408" mass="47813">MQISKRDAIQIVNVIRSGDPPPVRLIHHLHVGRERWLEGMAWYLDAAKDHDLSAVRFIIGEYGNGKTHFLRMTAHMALERRFVVCEVTLSPDGRVRLDRFDIIWQEMMSNLATPESDGEREGIEAILNRWCERVAQSPEQLQRALVELEQIPKLDPDFRQALRGYLRAWLEEGDRDSYLQWFKGDPIKPRGVRVRIDRTNARTMLRSLVQFFKHLGYSGLVLFLDELELIMRQRRRVRDASYEILRQFIDDTDNLSNFLLLCSATPQMRSDDQMGFPSYPALQQRLGGMLGEVRGDYRAIMVNLDEADLRDDDLLDLVKRLRAIHNIAYDWHAEQAVPDEFLPQLVHATKQQKGEFPLIRTLVETTISLLEAKQQNPERDLEDLLSDALRDAMERIRQQERDRYRPWE</sequence>
<evidence type="ECO:0000313" key="1">
    <source>
        <dbReference type="EMBL" id="MCS3921085.1"/>
    </source>
</evidence>